<dbReference type="InterPro" id="IPR023210">
    <property type="entry name" value="NADP_OxRdtase_dom"/>
</dbReference>
<dbReference type="GO" id="GO:0016491">
    <property type="term" value="F:oxidoreductase activity"/>
    <property type="evidence" value="ECO:0007669"/>
    <property type="project" value="UniProtKB-KW"/>
</dbReference>
<keyword evidence="3" id="KW-0560">Oxidoreductase</keyword>
<keyword evidence="2" id="KW-0521">NADP</keyword>
<keyword evidence="6" id="KW-0406">Ion transport</keyword>
<dbReference type="EMBL" id="JAATWM020000006">
    <property type="protein sequence ID" value="KAF9879781.1"/>
    <property type="molecule type" value="Genomic_DNA"/>
</dbReference>
<sequence>MTATYPPHGRRGLPVDGPPHITHPGTERKERGQADNYDSGAVVAPAPRVTHNGSVYDITERVAAHSGEEITLRAAGGAVEPYCDILSIYKQHLEDELAVLEGCKGTDTMAWEEPRKTGMQYRRLGNSGLHVSVLGLGGWLTFGGHVENEKTFACMKQAYDLGINFFDTAESYAGGNSEIIMGQAIKKFNWNRNDIVVTTKLNWGGANGEVLINNHGLSRKHIIEGLRASLKRLDLEYVDIVYAHRPDRLTPMEETVRAFNHVIDKGYAMYWGTSEWSADEIAEACGIAKDLRMIAPVVEQPQYNILERRKVEYEFQRLYQRFGLGLTTFSPIKMGLLSGKYNESLDAPPAGSRFAEGKGDKFVNWANKEWYGNDEWKALIQNVVKLKGIAEKLGATQSQLALAWCLKNPNVTSVITGASRPEQIVENVGALEVLAKLTPEIMAEVDAIVGEVKLDPARQD</sequence>
<feature type="region of interest" description="Disordered" evidence="4">
    <location>
        <begin position="1"/>
        <end position="34"/>
    </location>
</feature>
<dbReference type="PANTHER" id="PTHR43150">
    <property type="entry name" value="HYPERKINETIC, ISOFORM M"/>
    <property type="match status" value="1"/>
</dbReference>
<evidence type="ECO:0000256" key="4">
    <source>
        <dbReference type="SAM" id="MobiDB-lite"/>
    </source>
</evidence>
<dbReference type="Pfam" id="PF00248">
    <property type="entry name" value="Aldo_ket_red"/>
    <property type="match status" value="1"/>
</dbReference>
<dbReference type="RefSeq" id="XP_038749242.1">
    <property type="nucleotide sequence ID" value="XM_038885311.1"/>
</dbReference>
<evidence type="ECO:0000313" key="7">
    <source>
        <dbReference type="Proteomes" id="UP000781932"/>
    </source>
</evidence>
<comment type="similarity">
    <text evidence="1">Belongs to the shaker potassium channel beta subunit family.</text>
</comment>
<keyword evidence="6" id="KW-0813">Transport</keyword>
<feature type="domain" description="NADP-dependent oxidoreductase" evidence="5">
    <location>
        <begin position="134"/>
        <end position="448"/>
    </location>
</feature>
<reference evidence="6" key="1">
    <citation type="submission" date="2020-03" db="EMBL/GenBank/DDBJ databases">
        <authorList>
            <person name="He L."/>
        </authorList>
    </citation>
    <scope>NUCLEOTIDE SEQUENCE</scope>
    <source>
        <strain evidence="6">CkLH20</strain>
    </source>
</reference>
<dbReference type="GeneID" id="62158385"/>
<keyword evidence="7" id="KW-1185">Reference proteome</keyword>
<proteinExistence type="inferred from homology"/>
<dbReference type="Gene3D" id="3.20.20.100">
    <property type="entry name" value="NADP-dependent oxidoreductase domain"/>
    <property type="match status" value="1"/>
</dbReference>
<evidence type="ECO:0000256" key="1">
    <source>
        <dbReference type="ARBA" id="ARBA00006515"/>
    </source>
</evidence>
<dbReference type="GO" id="GO:0034220">
    <property type="term" value="P:monoatomic ion transmembrane transport"/>
    <property type="evidence" value="ECO:0007669"/>
    <property type="project" value="UniProtKB-KW"/>
</dbReference>
<keyword evidence="6" id="KW-0407">Ion channel</keyword>
<dbReference type="Proteomes" id="UP000781932">
    <property type="component" value="Unassembled WGS sequence"/>
</dbReference>
<evidence type="ECO:0000256" key="2">
    <source>
        <dbReference type="ARBA" id="ARBA00022857"/>
    </source>
</evidence>
<accession>A0A9P6LNZ3</accession>
<evidence type="ECO:0000256" key="3">
    <source>
        <dbReference type="ARBA" id="ARBA00023002"/>
    </source>
</evidence>
<protein>
    <submittedName>
        <fullName evidence="6">Voltage-dependent potassium channel beta subunit</fullName>
    </submittedName>
</protein>
<evidence type="ECO:0000313" key="6">
    <source>
        <dbReference type="EMBL" id="KAF9879781.1"/>
    </source>
</evidence>
<dbReference type="SUPFAM" id="SSF51430">
    <property type="entry name" value="NAD(P)-linked oxidoreductase"/>
    <property type="match status" value="1"/>
</dbReference>
<dbReference type="InterPro" id="IPR005399">
    <property type="entry name" value="K_chnl_volt-dep_bsu_KCNAB-rel"/>
</dbReference>
<dbReference type="OrthoDB" id="1720422at2759"/>
<dbReference type="InterPro" id="IPR036812">
    <property type="entry name" value="NAD(P)_OxRdtase_dom_sf"/>
</dbReference>
<gene>
    <name evidence="6" type="ORF">CkaCkLH20_02592</name>
</gene>
<reference evidence="6" key="2">
    <citation type="submission" date="2020-11" db="EMBL/GenBank/DDBJ databases">
        <title>Whole genome sequencing of Colletotrichum sp.</title>
        <authorList>
            <person name="Li H."/>
        </authorList>
    </citation>
    <scope>NUCLEOTIDE SEQUENCE</scope>
    <source>
        <strain evidence="6">CkLH20</strain>
    </source>
</reference>
<dbReference type="PRINTS" id="PR01577">
    <property type="entry name" value="KCNABCHANNEL"/>
</dbReference>
<evidence type="ECO:0000259" key="5">
    <source>
        <dbReference type="Pfam" id="PF00248"/>
    </source>
</evidence>
<dbReference type="AlphaFoldDB" id="A0A9P6LNZ3"/>
<dbReference type="PANTHER" id="PTHR43150:SF6">
    <property type="entry name" value="VIC POTASSIUM ION CHANNEL, BETA SUBUNIT (EUROFUNG)"/>
    <property type="match status" value="1"/>
</dbReference>
<organism evidence="6 7">
    <name type="scientific">Colletotrichum karsti</name>
    <dbReference type="NCBI Taxonomy" id="1095194"/>
    <lineage>
        <taxon>Eukaryota</taxon>
        <taxon>Fungi</taxon>
        <taxon>Dikarya</taxon>
        <taxon>Ascomycota</taxon>
        <taxon>Pezizomycotina</taxon>
        <taxon>Sordariomycetes</taxon>
        <taxon>Hypocreomycetidae</taxon>
        <taxon>Glomerellales</taxon>
        <taxon>Glomerellaceae</taxon>
        <taxon>Colletotrichum</taxon>
        <taxon>Colletotrichum boninense species complex</taxon>
    </lineage>
</organism>
<comment type="caution">
    <text evidence="6">The sequence shown here is derived from an EMBL/GenBank/DDBJ whole genome shotgun (WGS) entry which is preliminary data.</text>
</comment>
<name>A0A9P6LNZ3_9PEZI</name>